<dbReference type="AlphaFoldDB" id="B9ENP3"/>
<dbReference type="PROSITE" id="PS01000">
    <property type="entry name" value="SDH_CYT_1"/>
    <property type="match status" value="1"/>
</dbReference>
<name>B9ENP3_SALSA</name>
<dbReference type="GO" id="GO:0016020">
    <property type="term" value="C:membrane"/>
    <property type="evidence" value="ECO:0007669"/>
    <property type="project" value="UniProtKB-SubCell"/>
</dbReference>
<evidence type="ECO:0000256" key="6">
    <source>
        <dbReference type="ARBA" id="ARBA00022692"/>
    </source>
</evidence>
<evidence type="ECO:0000256" key="10">
    <source>
        <dbReference type="ARBA" id="ARBA00023136"/>
    </source>
</evidence>
<dbReference type="EMBL" id="BT057268">
    <property type="protein sequence ID" value="ACM09140.1"/>
    <property type="molecule type" value="mRNA"/>
</dbReference>
<reference evidence="14" key="1">
    <citation type="submission" date="2009-01" db="EMBL/GenBank/DDBJ databases">
        <authorList>
            <consortium name="cGRASP (B.F. Koop &amp; W.S. Davidson)"/>
            <person name="Leong J."/>
            <person name="von Schalburg K."/>
            <person name="Cooper G."/>
            <person name="Moore R."/>
            <person name="Holt R."/>
            <person name="Davidson W.S."/>
            <person name="Koop B.F."/>
        </authorList>
    </citation>
    <scope>NUCLEOTIDE SEQUENCE</scope>
    <source>
        <tissue evidence="14">Thymus</tissue>
    </source>
</reference>
<evidence type="ECO:0000256" key="12">
    <source>
        <dbReference type="ARBA" id="ARBA00045847"/>
    </source>
</evidence>
<accession>B9ENP3</accession>
<dbReference type="PANTHER" id="PTHR10978">
    <property type="entry name" value="SUCCINATE DEHYDROGENASE CYTOCHROME B560 SUBUNIT"/>
    <property type="match status" value="1"/>
</dbReference>
<feature type="transmembrane region" description="Helical" evidence="13">
    <location>
        <begin position="112"/>
        <end position="133"/>
    </location>
</feature>
<evidence type="ECO:0000256" key="5">
    <source>
        <dbReference type="ARBA" id="ARBA00022617"/>
    </source>
</evidence>
<dbReference type="Pfam" id="PF01127">
    <property type="entry name" value="Sdh_cyt"/>
    <property type="match status" value="1"/>
</dbReference>
<dbReference type="InterPro" id="IPR014314">
    <property type="entry name" value="Succ_DH_cytb556"/>
</dbReference>
<evidence type="ECO:0000256" key="3">
    <source>
        <dbReference type="ARBA" id="ARBA00011758"/>
    </source>
</evidence>
<proteinExistence type="evidence at transcript level"/>
<dbReference type="InterPro" id="IPR018495">
    <property type="entry name" value="Succ_DH_cyt_bsu_CS"/>
</dbReference>
<dbReference type="GO" id="GO:0005739">
    <property type="term" value="C:mitochondrion"/>
    <property type="evidence" value="ECO:0007669"/>
    <property type="project" value="GOC"/>
</dbReference>
<dbReference type="CDD" id="cd03499">
    <property type="entry name" value="SQR_TypeC_SdhC"/>
    <property type="match status" value="1"/>
</dbReference>
<evidence type="ECO:0000256" key="13">
    <source>
        <dbReference type="SAM" id="Phobius"/>
    </source>
</evidence>
<keyword evidence="8 13" id="KW-1133">Transmembrane helix</keyword>
<dbReference type="Gene3D" id="1.20.1300.10">
    <property type="entry name" value="Fumarate reductase/succinate dehydrogenase, transmembrane subunit"/>
    <property type="match status" value="1"/>
</dbReference>
<evidence type="ECO:0000256" key="11">
    <source>
        <dbReference type="ARBA" id="ARBA00045023"/>
    </source>
</evidence>
<organism evidence="14">
    <name type="scientific">Salmo salar</name>
    <name type="common">Atlantic salmon</name>
    <dbReference type="NCBI Taxonomy" id="8030"/>
    <lineage>
        <taxon>Eukaryota</taxon>
        <taxon>Metazoa</taxon>
        <taxon>Chordata</taxon>
        <taxon>Craniata</taxon>
        <taxon>Vertebrata</taxon>
        <taxon>Euteleostomi</taxon>
        <taxon>Actinopterygii</taxon>
        <taxon>Neopterygii</taxon>
        <taxon>Teleostei</taxon>
        <taxon>Protacanthopterygii</taxon>
        <taxon>Salmoniformes</taxon>
        <taxon>Salmonidae</taxon>
        <taxon>Salmoninae</taxon>
        <taxon>Salmo</taxon>
    </lineage>
</organism>
<keyword evidence="6 13" id="KW-0812">Transmembrane</keyword>
<evidence type="ECO:0000256" key="8">
    <source>
        <dbReference type="ARBA" id="ARBA00022989"/>
    </source>
</evidence>
<gene>
    <name evidence="14" type="primary">C560</name>
</gene>
<dbReference type="InterPro" id="IPR000701">
    <property type="entry name" value="SuccDH_FuR_B_TM-su"/>
</dbReference>
<comment type="pathway">
    <text evidence="2">Carbohydrate metabolism; tricarboxylic acid cycle.</text>
</comment>
<comment type="function">
    <text evidence="12">Membrane-anchoring subunit of succinate dehydrogenase (SDH) that is involved in complex II of the mitochondrial electron transport chain and is responsible for transferring electrons from succinate to ubiquinone (coenzyme Q). SDH also oxidizes malate to the non-canonical enol form of oxaloacetate, enol-oxaloacetate. Enol-oxaloacetate, which is a potent inhibitor of the succinate dehydrogenase activity, is further isomerized into keto-oxaloacetate.</text>
</comment>
<keyword evidence="10 13" id="KW-0472">Membrane</keyword>
<keyword evidence="9" id="KW-0408">Iron</keyword>
<dbReference type="GO" id="GO:0046872">
    <property type="term" value="F:metal ion binding"/>
    <property type="evidence" value="ECO:0007669"/>
    <property type="project" value="UniProtKB-KW"/>
</dbReference>
<dbReference type="SUPFAM" id="SSF81343">
    <property type="entry name" value="Fumarate reductase respiratory complex transmembrane subunits"/>
    <property type="match status" value="1"/>
</dbReference>
<sequence length="186" mass="20751">MLGNVCRATTLNSGRIRPLFSAICSPSAKMLNAATMKRFMTVEHGKKFIDKNVKLNRPVSPHLSIYKMELPPLLSGSHRTTGFIFTVMSVSVATMSFLPWNWATILETMRYYVPYPPIVFAKFGCVAGVSYHFFNGIRHLVWDLGYGFKMPTLYKTGYLVIALALLNGLRVTVNGTQCSKAPGSFQ</sequence>
<dbReference type="GO" id="GO:0006099">
    <property type="term" value="P:tricarboxylic acid cycle"/>
    <property type="evidence" value="ECO:0007669"/>
    <property type="project" value="InterPro"/>
</dbReference>
<evidence type="ECO:0000256" key="4">
    <source>
        <dbReference type="ARBA" id="ARBA00014631"/>
    </source>
</evidence>
<reference evidence="14" key="3">
    <citation type="submission" date="2010-08" db="EMBL/GenBank/DDBJ databases">
        <authorList>
            <consortium name="cGRASP (B.F. Koop &amp; W.S. Davidson)"/>
        </authorList>
    </citation>
    <scope>NUCLEOTIDE SEQUENCE</scope>
    <source>
        <tissue evidence="14">Thymus</tissue>
    </source>
</reference>
<evidence type="ECO:0000256" key="7">
    <source>
        <dbReference type="ARBA" id="ARBA00022723"/>
    </source>
</evidence>
<comment type="subcellular location">
    <subcellularLocation>
        <location evidence="1">Membrane</location>
        <topology evidence="1">Multi-pass membrane protein</topology>
    </subcellularLocation>
</comment>
<dbReference type="GO" id="GO:0006121">
    <property type="term" value="P:mitochondrial electron transport, succinate to ubiquinone"/>
    <property type="evidence" value="ECO:0007669"/>
    <property type="project" value="TreeGrafter"/>
</dbReference>
<keyword evidence="5" id="KW-0349">Heme</keyword>
<feature type="transmembrane region" description="Helical" evidence="13">
    <location>
        <begin position="153"/>
        <end position="173"/>
    </location>
</feature>
<comment type="subunit">
    <text evidence="3">Component of complex II composed of four subunits: the flavoprotein (FP) SDHA, iron-sulfur protein (IP) SDHB, and a cytochrome b560 composed of SDHC and SDHD.</text>
</comment>
<evidence type="ECO:0000313" key="14">
    <source>
        <dbReference type="EMBL" id="ACM09140.1"/>
    </source>
</evidence>
<reference evidence="14" key="2">
    <citation type="journal article" date="2010" name="BMC Genomics">
        <title>Salmo salar and Esox lucius full-length cDNA sequences reveal changes in evolutionary pressures on a post-tetraploidization genome.</title>
        <authorList>
            <person name="Leong J.S."/>
            <person name="Jantzen S.G."/>
            <person name="von Schalburg K.R."/>
            <person name="Cooper G.A."/>
            <person name="Messmer A.M."/>
            <person name="Liao N.Y."/>
            <person name="Munro S."/>
            <person name="Moore R."/>
            <person name="Holt R.A."/>
            <person name="Jones S.J."/>
            <person name="Davidson W.S."/>
            <person name="Koop B.F."/>
        </authorList>
    </citation>
    <scope>NUCLEOTIDE SEQUENCE</scope>
    <source>
        <tissue evidence="14">Thymus</tissue>
    </source>
</reference>
<dbReference type="NCBIfam" id="TIGR02970">
    <property type="entry name" value="succ_dehyd_cytB"/>
    <property type="match status" value="1"/>
</dbReference>
<feature type="transmembrane region" description="Helical" evidence="13">
    <location>
        <begin position="80"/>
        <end position="100"/>
    </location>
</feature>
<dbReference type="InterPro" id="IPR034804">
    <property type="entry name" value="SQR/QFR_C/D"/>
</dbReference>
<dbReference type="PANTHER" id="PTHR10978:SF5">
    <property type="entry name" value="SUCCINATE DEHYDROGENASE CYTOCHROME B560 SUBUNIT, MITOCHONDRIAL"/>
    <property type="match status" value="1"/>
</dbReference>
<keyword evidence="7" id="KW-0479">Metal-binding</keyword>
<evidence type="ECO:0000256" key="2">
    <source>
        <dbReference type="ARBA" id="ARBA00005163"/>
    </source>
</evidence>
<evidence type="ECO:0000256" key="1">
    <source>
        <dbReference type="ARBA" id="ARBA00004141"/>
    </source>
</evidence>
<evidence type="ECO:0000256" key="9">
    <source>
        <dbReference type="ARBA" id="ARBA00023004"/>
    </source>
</evidence>
<protein>
    <recommendedName>
        <fullName evidence="4">Succinate dehydrogenase cytochrome b560 subunit, mitochondrial</fullName>
    </recommendedName>
    <alternativeName>
        <fullName evidence="11">Malate dehydrogenase [quinone] cytochrome b560 subunit</fullName>
    </alternativeName>
</protein>
<dbReference type="GO" id="GO:0009055">
    <property type="term" value="F:electron transfer activity"/>
    <property type="evidence" value="ECO:0007669"/>
    <property type="project" value="InterPro"/>
</dbReference>
<dbReference type="PROSITE" id="PS01001">
    <property type="entry name" value="SDH_CYT_2"/>
    <property type="match status" value="1"/>
</dbReference>